<organism evidence="2 3">
    <name type="scientific">Phanerochaete sordida</name>
    <dbReference type="NCBI Taxonomy" id="48140"/>
    <lineage>
        <taxon>Eukaryota</taxon>
        <taxon>Fungi</taxon>
        <taxon>Dikarya</taxon>
        <taxon>Basidiomycota</taxon>
        <taxon>Agaricomycotina</taxon>
        <taxon>Agaricomycetes</taxon>
        <taxon>Polyporales</taxon>
        <taxon>Phanerochaetaceae</taxon>
        <taxon>Phanerochaete</taxon>
    </lineage>
</organism>
<dbReference type="InterPro" id="IPR052523">
    <property type="entry name" value="Trichothecene_AcTrans"/>
</dbReference>
<accession>A0A9P3FX92</accession>
<name>A0A9P3FX92_9APHY</name>
<dbReference type="PANTHER" id="PTHR42791">
    <property type="entry name" value="GNAT FAMILY ACETYLTRANSFERASE"/>
    <property type="match status" value="1"/>
</dbReference>
<dbReference type="PANTHER" id="PTHR42791:SF1">
    <property type="entry name" value="N-ACETYLTRANSFERASE DOMAIN-CONTAINING PROTEIN"/>
    <property type="match status" value="1"/>
</dbReference>
<dbReference type="PROSITE" id="PS51186">
    <property type="entry name" value="GNAT"/>
    <property type="match status" value="1"/>
</dbReference>
<evidence type="ECO:0000313" key="2">
    <source>
        <dbReference type="EMBL" id="GJE84197.1"/>
    </source>
</evidence>
<comment type="caution">
    <text evidence="2">The sequence shown here is derived from an EMBL/GenBank/DDBJ whole genome shotgun (WGS) entry which is preliminary data.</text>
</comment>
<sequence length="213" mass="24071">MTDSYSVRRVTEASEEYIQQATAALDDAFGYQFFSEGLDKNRDIIFACIRAHITGGLLEGEVYVAETTRGVPVGVSVWFGPGHKFLDSKVQQEAGWNQTMEQLPPHLQKWWDDFVGEYNNNAEKFYGEGVKRDSYHLQLIGVHHDHQRRGLATRLMSPAHDKAHSEGVKCVLESANPTTRGIYQSLGYAHVGTGTFKSPSDETFEMYYMVRDP</sequence>
<dbReference type="OrthoDB" id="2744543at2759"/>
<dbReference type="Gene3D" id="3.40.630.30">
    <property type="match status" value="1"/>
</dbReference>
<evidence type="ECO:0000259" key="1">
    <source>
        <dbReference type="PROSITE" id="PS51186"/>
    </source>
</evidence>
<keyword evidence="3" id="KW-1185">Reference proteome</keyword>
<gene>
    <name evidence="2" type="ORF">PsYK624_002730</name>
</gene>
<dbReference type="InterPro" id="IPR000182">
    <property type="entry name" value="GNAT_dom"/>
</dbReference>
<dbReference type="Pfam" id="PF13673">
    <property type="entry name" value="Acetyltransf_10"/>
    <property type="match status" value="1"/>
</dbReference>
<protein>
    <submittedName>
        <fullName evidence="2">Acyl-CoA N-acyltransferase</fullName>
    </submittedName>
</protein>
<dbReference type="SUPFAM" id="SSF55729">
    <property type="entry name" value="Acyl-CoA N-acyltransferases (Nat)"/>
    <property type="match status" value="1"/>
</dbReference>
<dbReference type="CDD" id="cd04301">
    <property type="entry name" value="NAT_SF"/>
    <property type="match status" value="1"/>
</dbReference>
<proteinExistence type="predicted"/>
<reference evidence="2 3" key="1">
    <citation type="submission" date="2021-08" db="EMBL/GenBank/DDBJ databases">
        <title>Draft Genome Sequence of Phanerochaete sordida strain YK-624.</title>
        <authorList>
            <person name="Mori T."/>
            <person name="Dohra H."/>
            <person name="Suzuki T."/>
            <person name="Kawagishi H."/>
            <person name="Hirai H."/>
        </authorList>
    </citation>
    <scope>NUCLEOTIDE SEQUENCE [LARGE SCALE GENOMIC DNA]</scope>
    <source>
        <strain evidence="2 3">YK-624</strain>
    </source>
</reference>
<dbReference type="AlphaFoldDB" id="A0A9P3FX92"/>
<evidence type="ECO:0000313" key="3">
    <source>
        <dbReference type="Proteomes" id="UP000703269"/>
    </source>
</evidence>
<dbReference type="EMBL" id="BPQB01000001">
    <property type="protein sequence ID" value="GJE84197.1"/>
    <property type="molecule type" value="Genomic_DNA"/>
</dbReference>
<dbReference type="GO" id="GO:0016747">
    <property type="term" value="F:acyltransferase activity, transferring groups other than amino-acyl groups"/>
    <property type="evidence" value="ECO:0007669"/>
    <property type="project" value="InterPro"/>
</dbReference>
<dbReference type="Proteomes" id="UP000703269">
    <property type="component" value="Unassembled WGS sequence"/>
</dbReference>
<feature type="domain" description="N-acetyltransferase" evidence="1">
    <location>
        <begin position="73"/>
        <end position="211"/>
    </location>
</feature>
<dbReference type="InterPro" id="IPR016181">
    <property type="entry name" value="Acyl_CoA_acyltransferase"/>
</dbReference>